<dbReference type="Pfam" id="PF01826">
    <property type="entry name" value="TIL"/>
    <property type="match status" value="2"/>
</dbReference>
<dbReference type="AlphaFoldDB" id="A0A7E5VMN8"/>
<dbReference type="PROSITE" id="PS51670">
    <property type="entry name" value="SHKT"/>
    <property type="match status" value="1"/>
</dbReference>
<dbReference type="CDD" id="cd19941">
    <property type="entry name" value="TIL"/>
    <property type="match status" value="3"/>
</dbReference>
<dbReference type="GeneID" id="113495178"/>
<evidence type="ECO:0000256" key="2">
    <source>
        <dbReference type="ARBA" id="ARBA00023157"/>
    </source>
</evidence>
<dbReference type="FunFam" id="2.10.25.10:FF:000674">
    <property type="entry name" value="Mucin-2"/>
    <property type="match status" value="1"/>
</dbReference>
<protein>
    <submittedName>
        <fullName evidence="7">Zonadhesin-like</fullName>
    </submittedName>
</protein>
<accession>A0A7E5VMN8</accession>
<dbReference type="GO" id="GO:0030414">
    <property type="term" value="F:peptidase inhibitor activity"/>
    <property type="evidence" value="ECO:0007669"/>
    <property type="project" value="UniProtKB-KW"/>
</dbReference>
<evidence type="ECO:0000256" key="4">
    <source>
        <dbReference type="SAM" id="SignalP"/>
    </source>
</evidence>
<organism evidence="6 7">
    <name type="scientific">Trichoplusia ni</name>
    <name type="common">Cabbage looper</name>
    <dbReference type="NCBI Taxonomy" id="7111"/>
    <lineage>
        <taxon>Eukaryota</taxon>
        <taxon>Metazoa</taxon>
        <taxon>Ecdysozoa</taxon>
        <taxon>Arthropoda</taxon>
        <taxon>Hexapoda</taxon>
        <taxon>Insecta</taxon>
        <taxon>Pterygota</taxon>
        <taxon>Neoptera</taxon>
        <taxon>Endopterygota</taxon>
        <taxon>Lepidoptera</taxon>
        <taxon>Glossata</taxon>
        <taxon>Ditrysia</taxon>
        <taxon>Noctuoidea</taxon>
        <taxon>Noctuidae</taxon>
        <taxon>Plusiinae</taxon>
        <taxon>Trichoplusia</taxon>
    </lineage>
</organism>
<dbReference type="InterPro" id="IPR003582">
    <property type="entry name" value="ShKT_dom"/>
</dbReference>
<evidence type="ECO:0000256" key="1">
    <source>
        <dbReference type="ARBA" id="ARBA00022690"/>
    </source>
</evidence>
<evidence type="ECO:0000259" key="5">
    <source>
        <dbReference type="PROSITE" id="PS51670"/>
    </source>
</evidence>
<feature type="signal peptide" evidence="4">
    <location>
        <begin position="1"/>
        <end position="16"/>
    </location>
</feature>
<dbReference type="RefSeq" id="XP_026729588.1">
    <property type="nucleotide sequence ID" value="XM_026873787.1"/>
</dbReference>
<feature type="domain" description="ShKT" evidence="5">
    <location>
        <begin position="256"/>
        <end position="291"/>
    </location>
</feature>
<reference evidence="7" key="1">
    <citation type="submission" date="2025-08" db="UniProtKB">
        <authorList>
            <consortium name="RefSeq"/>
        </authorList>
    </citation>
    <scope>IDENTIFICATION</scope>
</reference>
<evidence type="ECO:0000313" key="7">
    <source>
        <dbReference type="RefSeq" id="XP_026729588.1"/>
    </source>
</evidence>
<dbReference type="InterPro" id="IPR002919">
    <property type="entry name" value="TIL_dom"/>
</dbReference>
<dbReference type="PANTHER" id="PTHR23259">
    <property type="entry name" value="RIDDLE"/>
    <property type="match status" value="1"/>
</dbReference>
<name>A0A7E5VMN8_TRINI</name>
<evidence type="ECO:0000313" key="6">
    <source>
        <dbReference type="Proteomes" id="UP000322000"/>
    </source>
</evidence>
<keyword evidence="1" id="KW-0646">Protease inhibitor</keyword>
<dbReference type="SUPFAM" id="SSF57567">
    <property type="entry name" value="Serine protease inhibitors"/>
    <property type="match status" value="4"/>
</dbReference>
<dbReference type="OrthoDB" id="6236007at2759"/>
<dbReference type="InterPro" id="IPR051368">
    <property type="entry name" value="SerProtInhib-TIL_Domain"/>
</dbReference>
<keyword evidence="2 3" id="KW-1015">Disulfide bond</keyword>
<evidence type="ECO:0000256" key="3">
    <source>
        <dbReference type="PROSITE-ProRule" id="PRU01005"/>
    </source>
</evidence>
<sequence length="346" mass="39436">MIRLFFILFCCHIALCRNFFEYDEAPLNCRPDEEVQCLQCPGEKTCRRPGDPGIACPAWINAPCYRQCACKDGRLRNRDGSCITDEECDSLKCPGAHENLECHGICDNACETIHRQNKTNCPSTPYRCIKQCYCEDGYARDEQNNCIPIEQCGTSAFISPREAVKMFRLLIVLFAGHMVMCRQLMTDSGPEKCKPDEVFQCIQKCPGEITCRNRDVEKECPDVIEGCVPKCVCKEGLFRADDGSCYDKEQCDNTLCPSENEFYDCGYNCDNVCGWSEQNRTNCPNTENTKCRPRCYCNDGFARNLYGTCIPVEECEADLEHRRNRDPNLPPCCKISYGFPLDFENN</sequence>
<keyword evidence="4" id="KW-0732">Signal</keyword>
<proteinExistence type="predicted"/>
<feature type="disulfide bond" evidence="3">
    <location>
        <begin position="265"/>
        <end position="283"/>
    </location>
</feature>
<dbReference type="Proteomes" id="UP000322000">
    <property type="component" value="Chromosome 6"/>
</dbReference>
<dbReference type="KEGG" id="tnl:113495178"/>
<dbReference type="InParanoid" id="A0A7E5VMN8"/>
<comment type="caution">
    <text evidence="3">Lacks conserved residue(s) required for the propagation of feature annotation.</text>
</comment>
<dbReference type="PANTHER" id="PTHR23259:SF70">
    <property type="entry name" value="ACCESSORY GLAND PROTEIN ACP62F-RELATED"/>
    <property type="match status" value="1"/>
</dbReference>
<gene>
    <name evidence="7" type="primary">LOC113495178</name>
</gene>
<feature type="chain" id="PRO_5028920775" evidence="4">
    <location>
        <begin position="17"/>
        <end position="346"/>
    </location>
</feature>
<keyword evidence="6" id="KW-1185">Reference proteome</keyword>
<dbReference type="InterPro" id="IPR036084">
    <property type="entry name" value="Ser_inhib-like_sf"/>
</dbReference>
<dbReference type="Gene3D" id="2.10.25.10">
    <property type="entry name" value="Laminin"/>
    <property type="match status" value="4"/>
</dbReference>